<dbReference type="PIRSF" id="PIRSF035652">
    <property type="entry name" value="CHP02436"/>
    <property type="match status" value="1"/>
</dbReference>
<sequence length="123" mass="13999">MDRLELKQRTQTFAHRCVKLANSLSETKLGRHIQGQLIRCSTSVAVNYRAVLLAHSDAAFAAKLSIVIEEVDECDFWMEFAVDEQLVSRDKAELLLQEAKELTAIFISSRKTVQLKTRSSHHQ</sequence>
<dbReference type="InterPro" id="IPR036583">
    <property type="entry name" value="23S_rRNA_IVS_sf"/>
</dbReference>
<dbReference type="OrthoDB" id="285993at2"/>
<organism evidence="1 2">
    <name type="scientific">Mangrovibacterium diazotrophicum</name>
    <dbReference type="NCBI Taxonomy" id="1261403"/>
    <lineage>
        <taxon>Bacteria</taxon>
        <taxon>Pseudomonadati</taxon>
        <taxon>Bacteroidota</taxon>
        <taxon>Bacteroidia</taxon>
        <taxon>Marinilabiliales</taxon>
        <taxon>Prolixibacteraceae</taxon>
        <taxon>Mangrovibacterium</taxon>
    </lineage>
</organism>
<proteinExistence type="predicted"/>
<dbReference type="Gene3D" id="1.20.1440.60">
    <property type="entry name" value="23S rRNA-intervening sequence"/>
    <property type="match status" value="1"/>
</dbReference>
<reference evidence="1 2" key="1">
    <citation type="submission" date="2018-09" db="EMBL/GenBank/DDBJ databases">
        <title>Genomic Encyclopedia of Archaeal and Bacterial Type Strains, Phase II (KMG-II): from individual species to whole genera.</title>
        <authorList>
            <person name="Goeker M."/>
        </authorList>
    </citation>
    <scope>NUCLEOTIDE SEQUENCE [LARGE SCALE GENOMIC DNA]</scope>
    <source>
        <strain evidence="1 2">DSM 27148</strain>
    </source>
</reference>
<dbReference type="PANTHER" id="PTHR38471">
    <property type="entry name" value="FOUR HELIX BUNDLE PROTEIN"/>
    <property type="match status" value="1"/>
</dbReference>
<dbReference type="SUPFAM" id="SSF158446">
    <property type="entry name" value="IVS-encoded protein-like"/>
    <property type="match status" value="1"/>
</dbReference>
<protein>
    <submittedName>
        <fullName evidence="1">Four helix bundle protein</fullName>
    </submittedName>
</protein>
<dbReference type="AlphaFoldDB" id="A0A419VX96"/>
<keyword evidence="2" id="KW-1185">Reference proteome</keyword>
<name>A0A419VX96_9BACT</name>
<comment type="caution">
    <text evidence="1">The sequence shown here is derived from an EMBL/GenBank/DDBJ whole genome shotgun (WGS) entry which is preliminary data.</text>
</comment>
<dbReference type="EMBL" id="RAPN01000003">
    <property type="protein sequence ID" value="RKD87855.1"/>
    <property type="molecule type" value="Genomic_DNA"/>
</dbReference>
<gene>
    <name evidence="1" type="ORF">BC643_3862</name>
</gene>
<dbReference type="Pfam" id="PF05635">
    <property type="entry name" value="23S_rRNA_IVP"/>
    <property type="match status" value="1"/>
</dbReference>
<evidence type="ECO:0000313" key="1">
    <source>
        <dbReference type="EMBL" id="RKD87855.1"/>
    </source>
</evidence>
<dbReference type="Proteomes" id="UP000283387">
    <property type="component" value="Unassembled WGS sequence"/>
</dbReference>
<dbReference type="PANTHER" id="PTHR38471:SF2">
    <property type="entry name" value="FOUR HELIX BUNDLE PROTEIN"/>
    <property type="match status" value="1"/>
</dbReference>
<dbReference type="RefSeq" id="WP_120274871.1">
    <property type="nucleotide sequence ID" value="NZ_RAPN01000003.1"/>
</dbReference>
<evidence type="ECO:0000313" key="2">
    <source>
        <dbReference type="Proteomes" id="UP000283387"/>
    </source>
</evidence>
<dbReference type="NCBIfam" id="TIGR02436">
    <property type="entry name" value="four helix bundle protein"/>
    <property type="match status" value="1"/>
</dbReference>
<dbReference type="InterPro" id="IPR012657">
    <property type="entry name" value="23S_rRNA-intervening_sequence"/>
</dbReference>
<accession>A0A419VX96</accession>